<dbReference type="InterPro" id="IPR003439">
    <property type="entry name" value="ABC_transporter-like_ATP-bd"/>
</dbReference>
<dbReference type="Pfam" id="PF00005">
    <property type="entry name" value="ABC_tran"/>
    <property type="match status" value="2"/>
</dbReference>
<keyword evidence="1" id="KW-0677">Repeat</keyword>
<evidence type="ECO:0000256" key="3">
    <source>
        <dbReference type="ARBA" id="ARBA00022840"/>
    </source>
</evidence>
<dbReference type="AlphaFoldDB" id="A0A0S2DC34"/>
<dbReference type="STRING" id="69.GLE_0554"/>
<feature type="compositionally biased region" description="Basic and acidic residues" evidence="4">
    <location>
        <begin position="252"/>
        <end position="267"/>
    </location>
</feature>
<dbReference type="EMBL" id="CP013140">
    <property type="protein sequence ID" value="ALN55912.1"/>
    <property type="molecule type" value="Genomic_DNA"/>
</dbReference>
<dbReference type="KEGG" id="lez:GLE_0554"/>
<gene>
    <name evidence="6" type="ORF">GLE_0554</name>
</gene>
<keyword evidence="2" id="KW-0547">Nucleotide-binding</keyword>
<dbReference type="FunFam" id="3.40.50.300:FF:001320">
    <property type="entry name" value="Heme ABC transporter ATP-binding protein"/>
    <property type="match status" value="1"/>
</dbReference>
<dbReference type="PANTHER" id="PTHR19211:SF6">
    <property type="entry name" value="BLL7188 PROTEIN"/>
    <property type="match status" value="1"/>
</dbReference>
<sequence>MAERMAERFVRITALCFSWPDGSPVFTDLSLLLGPGRTGLVAPNGAGKSTLLRLIAGELQPTSGRIEVRGALAYLPQQATLPGAARVADALGVSARLRALDAIAAGACDTALFDAVGEDWDLAERSAAALARMGLDGLPLQRRLDRLSGGERTALQLAARLLQRPDVLLLDEPSNHLDRAARERLYRLIDDWPGCLIAASHDRALLERMDRIGELAPDALRVHGGGYSFYRQAAQTERAAAQQDLRQLRQQARREQRERQQSHERAQRRAGRAQRAAPDAGLPRIVAGNRARAAQVSAAKAAAVHAARSDAARARASEAAQALRDAPELDLELPDTHVPGGRLLLRARGLQARHDGVDAFAPPGLDLDIRGPERIVLAGANGAGKSTLLRLLGGERAADAGELQHGEGRIAYLPQGLDLLDPARSAADHLRAAAPRLDDTARANLLARWLLRGARAQLPLAALSGGERLRAVLACVLHAEPAPQLLLLDEPSNHLDLDALGELERALRAYRGALLAVSHDEAFIAALAPTRRLELVDGRLREAP</sequence>
<evidence type="ECO:0000313" key="6">
    <source>
        <dbReference type="EMBL" id="ALN55912.1"/>
    </source>
</evidence>
<evidence type="ECO:0000256" key="2">
    <source>
        <dbReference type="ARBA" id="ARBA00022741"/>
    </source>
</evidence>
<evidence type="ECO:0000256" key="1">
    <source>
        <dbReference type="ARBA" id="ARBA00022737"/>
    </source>
</evidence>
<dbReference type="SMART" id="SM00382">
    <property type="entry name" value="AAA"/>
    <property type="match status" value="2"/>
</dbReference>
<dbReference type="PROSITE" id="PS50893">
    <property type="entry name" value="ABC_TRANSPORTER_2"/>
    <property type="match status" value="1"/>
</dbReference>
<dbReference type="PATRIC" id="fig|69.6.peg.548"/>
<dbReference type="GO" id="GO:0005524">
    <property type="term" value="F:ATP binding"/>
    <property type="evidence" value="ECO:0007669"/>
    <property type="project" value="UniProtKB-KW"/>
</dbReference>
<evidence type="ECO:0000259" key="5">
    <source>
        <dbReference type="PROSITE" id="PS50893"/>
    </source>
</evidence>
<evidence type="ECO:0000256" key="4">
    <source>
        <dbReference type="SAM" id="MobiDB-lite"/>
    </source>
</evidence>
<proteinExistence type="predicted"/>
<dbReference type="Proteomes" id="UP000061569">
    <property type="component" value="Chromosome"/>
</dbReference>
<evidence type="ECO:0000313" key="7">
    <source>
        <dbReference type="Proteomes" id="UP000061569"/>
    </source>
</evidence>
<feature type="region of interest" description="Disordered" evidence="4">
    <location>
        <begin position="244"/>
        <end position="282"/>
    </location>
</feature>
<dbReference type="PANTHER" id="PTHR19211">
    <property type="entry name" value="ATP-BINDING TRANSPORT PROTEIN-RELATED"/>
    <property type="match status" value="1"/>
</dbReference>
<dbReference type="Gene3D" id="3.40.50.300">
    <property type="entry name" value="P-loop containing nucleotide triphosphate hydrolases"/>
    <property type="match status" value="2"/>
</dbReference>
<dbReference type="InterPro" id="IPR003593">
    <property type="entry name" value="AAA+_ATPase"/>
</dbReference>
<keyword evidence="3 6" id="KW-0067">ATP-binding</keyword>
<protein>
    <submittedName>
        <fullName evidence="6">ABC transporter, ATP-binding protein</fullName>
    </submittedName>
</protein>
<feature type="domain" description="ABC transporter" evidence="5">
    <location>
        <begin position="10"/>
        <end position="242"/>
    </location>
</feature>
<name>A0A0S2DC34_LYSEN</name>
<dbReference type="CDD" id="cd03221">
    <property type="entry name" value="ABCF_EF-3"/>
    <property type="match status" value="2"/>
</dbReference>
<dbReference type="FunFam" id="3.40.50.300:FF:000597">
    <property type="entry name" value="ABC transporter ATP-binding protein"/>
    <property type="match status" value="1"/>
</dbReference>
<dbReference type="InterPro" id="IPR050611">
    <property type="entry name" value="ABCF"/>
</dbReference>
<organism evidence="6 7">
    <name type="scientific">Lysobacter enzymogenes</name>
    <dbReference type="NCBI Taxonomy" id="69"/>
    <lineage>
        <taxon>Bacteria</taxon>
        <taxon>Pseudomonadati</taxon>
        <taxon>Pseudomonadota</taxon>
        <taxon>Gammaproteobacteria</taxon>
        <taxon>Lysobacterales</taxon>
        <taxon>Lysobacteraceae</taxon>
        <taxon>Lysobacter</taxon>
    </lineage>
</organism>
<dbReference type="GO" id="GO:0016887">
    <property type="term" value="F:ATP hydrolysis activity"/>
    <property type="evidence" value="ECO:0007669"/>
    <property type="project" value="InterPro"/>
</dbReference>
<reference evidence="6 7" key="1">
    <citation type="submission" date="2015-11" db="EMBL/GenBank/DDBJ databases">
        <title>Genome sequences of Lysobacter enzymogenes strain C3 and Lysobacter antibioticus ATCC 29479.</title>
        <authorList>
            <person name="Kobayashi D.Y."/>
        </authorList>
    </citation>
    <scope>NUCLEOTIDE SEQUENCE [LARGE SCALE GENOMIC DNA]</scope>
    <source>
        <strain evidence="6 7">C3</strain>
    </source>
</reference>
<accession>A0A0S2DC34</accession>
<dbReference type="SUPFAM" id="SSF52540">
    <property type="entry name" value="P-loop containing nucleoside triphosphate hydrolases"/>
    <property type="match status" value="2"/>
</dbReference>
<dbReference type="InterPro" id="IPR027417">
    <property type="entry name" value="P-loop_NTPase"/>
</dbReference>